<dbReference type="AlphaFoldDB" id="A0A7C8MGC9"/>
<proteinExistence type="predicted"/>
<dbReference type="InterPro" id="IPR010730">
    <property type="entry name" value="HET"/>
</dbReference>
<dbReference type="InterPro" id="IPR052895">
    <property type="entry name" value="HetReg/Transcr_Mod"/>
</dbReference>
<evidence type="ECO:0000313" key="2">
    <source>
        <dbReference type="EMBL" id="KAF2874683.1"/>
    </source>
</evidence>
<dbReference type="PANTHER" id="PTHR24148:SF64">
    <property type="entry name" value="HETEROKARYON INCOMPATIBILITY DOMAIN-CONTAINING PROTEIN"/>
    <property type="match status" value="1"/>
</dbReference>
<feature type="domain" description="Heterokaryon incompatibility" evidence="1">
    <location>
        <begin position="68"/>
        <end position="208"/>
    </location>
</feature>
<reference evidence="2 3" key="1">
    <citation type="submission" date="2020-01" db="EMBL/GenBank/DDBJ databases">
        <authorList>
            <consortium name="DOE Joint Genome Institute"/>
            <person name="Haridas S."/>
            <person name="Albert R."/>
            <person name="Binder M."/>
            <person name="Bloem J."/>
            <person name="Labutti K."/>
            <person name="Salamov A."/>
            <person name="Andreopoulos B."/>
            <person name="Baker S.E."/>
            <person name="Barry K."/>
            <person name="Bills G."/>
            <person name="Bluhm B.H."/>
            <person name="Cannon C."/>
            <person name="Castanera R."/>
            <person name="Culley D.E."/>
            <person name="Daum C."/>
            <person name="Ezra D."/>
            <person name="Gonzalez J.B."/>
            <person name="Henrissat B."/>
            <person name="Kuo A."/>
            <person name="Liang C."/>
            <person name="Lipzen A."/>
            <person name="Lutzoni F."/>
            <person name="Magnuson J."/>
            <person name="Mondo S."/>
            <person name="Nolan M."/>
            <person name="Ohm R."/>
            <person name="Pangilinan J."/>
            <person name="Park H.-J.H."/>
            <person name="Ramirez L."/>
            <person name="Alfaro M."/>
            <person name="Sun H."/>
            <person name="Tritt A."/>
            <person name="Yoshinaga Y."/>
            <person name="Zwiers L.-H.L."/>
            <person name="Turgeon B.G."/>
            <person name="Goodwin S.B."/>
            <person name="Spatafora J.W."/>
            <person name="Crous P.W."/>
            <person name="Grigoriev I.V."/>
        </authorList>
    </citation>
    <scope>NUCLEOTIDE SEQUENCE [LARGE SCALE GENOMIC DNA]</scope>
    <source>
        <strain evidence="2 3">CBS 611.86</strain>
    </source>
</reference>
<name>A0A7C8MGC9_9PLEO</name>
<dbReference type="OrthoDB" id="2157530at2759"/>
<sequence length="692" mass="78491">MAGLESRQFPSHEGEGRHLYQYEPLQSSATLRILCLDPAGTKSLPLRASIIHINRYEELARVNGRQKYHAVSYTWGEPIFSQRLLLNSDCYLPITEKVQVMLQHFRRPHKKRFLWIDAICLNQKDDAEKGQQIPLMGDIYGLADKVHFWLGVEDGHDVAKVFAAFRARALVPGRLSMSDIFDDDESARKEMNLFFQRPWFFRRWILQEVALSRYATIFCGSHSIPYSTFVAACQQLDSAHHSYGVRMALTLTEKDCDIYTLLWNLHQSACFDKRDRIAALCGLQPSCMRRELDYQARYQDIYTQYAVALVNSPSQRDLILHLYEFGSLQAPTGDMFPSWIPDWSQERHARPPGLLLSHDSANCHQEIPVGVDIFWKECERKQPAAVHTKKPPEHSLTPGKSSAATLLLPLAQNFYLEAHPPSSKRINNAILQDICPSRDVRLLSVLIETFMVNQGSESLRHWEDPLRILIIAWAINALFRDSPDYRQDALFECTPEYGQKWLVTTFDKSGAELTNTFSAITTELIDILYRTNTAIVQLEPGNLKEPPSVRDRAFDYAIGPSSLEQGSLLLPLTSATQTSMNSWVPHSSNPAVVRNNVDLLNMIAVKPIDVYAEQMDNGRFWGTVETRGNAGNAKSCIEATYSGLCIGITDRIAQNFPSEDKDHSLKWPTSVVKGYKQAEQSGQPLPFTVNIV</sequence>
<evidence type="ECO:0000313" key="3">
    <source>
        <dbReference type="Proteomes" id="UP000481861"/>
    </source>
</evidence>
<comment type="caution">
    <text evidence="2">The sequence shown here is derived from an EMBL/GenBank/DDBJ whole genome shotgun (WGS) entry which is preliminary data.</text>
</comment>
<dbReference type="Proteomes" id="UP000481861">
    <property type="component" value="Unassembled WGS sequence"/>
</dbReference>
<protein>
    <submittedName>
        <fullName evidence="2">Heterokaryon incompatibility protein-domain-containing protein</fullName>
    </submittedName>
</protein>
<gene>
    <name evidence="2" type="ORF">BDV95DRAFT_591483</name>
</gene>
<dbReference type="PANTHER" id="PTHR24148">
    <property type="entry name" value="ANKYRIN REPEAT DOMAIN-CONTAINING PROTEIN 39 HOMOLOG-RELATED"/>
    <property type="match status" value="1"/>
</dbReference>
<accession>A0A7C8MGC9</accession>
<keyword evidence="3" id="KW-1185">Reference proteome</keyword>
<evidence type="ECO:0000259" key="1">
    <source>
        <dbReference type="Pfam" id="PF06985"/>
    </source>
</evidence>
<dbReference type="Pfam" id="PF06985">
    <property type="entry name" value="HET"/>
    <property type="match status" value="1"/>
</dbReference>
<organism evidence="2 3">
    <name type="scientific">Massariosphaeria phaeospora</name>
    <dbReference type="NCBI Taxonomy" id="100035"/>
    <lineage>
        <taxon>Eukaryota</taxon>
        <taxon>Fungi</taxon>
        <taxon>Dikarya</taxon>
        <taxon>Ascomycota</taxon>
        <taxon>Pezizomycotina</taxon>
        <taxon>Dothideomycetes</taxon>
        <taxon>Pleosporomycetidae</taxon>
        <taxon>Pleosporales</taxon>
        <taxon>Pleosporales incertae sedis</taxon>
        <taxon>Massariosphaeria</taxon>
    </lineage>
</organism>
<dbReference type="EMBL" id="JAADJZ010000005">
    <property type="protein sequence ID" value="KAF2874683.1"/>
    <property type="molecule type" value="Genomic_DNA"/>
</dbReference>